<proteinExistence type="predicted"/>
<evidence type="ECO:0000313" key="1">
    <source>
        <dbReference type="EMBL" id="PSM43247.1"/>
    </source>
</evidence>
<dbReference type="AlphaFoldDB" id="A0A2P8QAH3"/>
<reference evidence="1 2" key="1">
    <citation type="submission" date="2018-03" db="EMBL/GenBank/DDBJ databases">
        <title>Streptomyces dioscori sp. nov., a novel endophytic actinobacterium isolated from bulbil of Dioscorea bulbifera L.</title>
        <authorList>
            <person name="Zhikuan W."/>
        </authorList>
    </citation>
    <scope>NUCLEOTIDE SEQUENCE [LARGE SCALE GENOMIC DNA]</scope>
    <source>
        <strain evidence="1 2">A217</strain>
    </source>
</reference>
<dbReference type="InterPro" id="IPR011044">
    <property type="entry name" value="Quino_amine_DH_bsu"/>
</dbReference>
<dbReference type="Proteomes" id="UP000240429">
    <property type="component" value="Unassembled WGS sequence"/>
</dbReference>
<dbReference type="OrthoDB" id="4513615at2"/>
<protein>
    <recommendedName>
        <fullName evidence="3">WD40 repeat domain-containing protein</fullName>
    </recommendedName>
</protein>
<comment type="caution">
    <text evidence="1">The sequence shown here is derived from an EMBL/GenBank/DDBJ whole genome shotgun (WGS) entry which is preliminary data.</text>
</comment>
<gene>
    <name evidence="1" type="ORF">C6Y14_11545</name>
</gene>
<accession>A0A2P8QAH3</accession>
<name>A0A2P8QAH3_9ACTN</name>
<sequence length="403" mass="42487">MVCHPRLPLIAGLDSGRPAVHIWDGGAGELRELGSVGAGSEAYDDAFGWNRHKRTPAMAWHPVQPLLMVANEDGVVRWTPAGLFDLEGPPPTADCRSLAFSPDGRTLWASPSSGGDDDAWERSDAIDLASGTVTTGPRWDTGVAEHPGGGLVVTLSSDQGATHGLFARVDQETTPAAMRVLRRALILDADGYETPVFSSDGRHFAVRGNAYGNSLAVFEFPSLRRVLSTTLGEPSPGYPYPPEWLAQQRAWSPHNTAFGSRPGVLWVGTPAGTLVEIDLEAQHAVEHDVLSGSRVSALSTTSAGELVVAGSGGELALLTVRSGTLKSPDKRGDTATSAVTAVTAFLEATSEVPDDGDPEPHLVVTDGARDWEPDDLATVATASETDPTWLRLRAAINSVDPAP</sequence>
<dbReference type="Gene3D" id="2.130.10.10">
    <property type="entry name" value="YVTN repeat-like/Quinoprotein amine dehydrogenase"/>
    <property type="match status" value="1"/>
</dbReference>
<keyword evidence="2" id="KW-1185">Reference proteome</keyword>
<dbReference type="SUPFAM" id="SSF50969">
    <property type="entry name" value="YVTN repeat-like/Quinoprotein amine dehydrogenase"/>
    <property type="match status" value="1"/>
</dbReference>
<evidence type="ECO:0000313" key="2">
    <source>
        <dbReference type="Proteomes" id="UP000240429"/>
    </source>
</evidence>
<evidence type="ECO:0008006" key="3">
    <source>
        <dbReference type="Google" id="ProtNLM"/>
    </source>
</evidence>
<organism evidence="1 2">
    <name type="scientific">Streptomyces dioscori</name>
    <dbReference type="NCBI Taxonomy" id="2109333"/>
    <lineage>
        <taxon>Bacteria</taxon>
        <taxon>Bacillati</taxon>
        <taxon>Actinomycetota</taxon>
        <taxon>Actinomycetes</taxon>
        <taxon>Kitasatosporales</taxon>
        <taxon>Streptomycetaceae</taxon>
        <taxon>Streptomyces</taxon>
        <taxon>Streptomyces aurantiacus group</taxon>
    </lineage>
</organism>
<dbReference type="InterPro" id="IPR015943">
    <property type="entry name" value="WD40/YVTN_repeat-like_dom_sf"/>
</dbReference>
<dbReference type="EMBL" id="PYBJ01000007">
    <property type="protein sequence ID" value="PSM43247.1"/>
    <property type="molecule type" value="Genomic_DNA"/>
</dbReference>